<evidence type="ECO:0000313" key="1">
    <source>
        <dbReference type="EMBL" id="TGE39497.1"/>
    </source>
</evidence>
<keyword evidence="2" id="KW-1185">Reference proteome</keyword>
<name>A0A4Z0RBF2_9FIRM</name>
<organism evidence="1 2">
    <name type="scientific">Desulfosporosinus fructosivorans</name>
    <dbReference type="NCBI Taxonomy" id="2018669"/>
    <lineage>
        <taxon>Bacteria</taxon>
        <taxon>Bacillati</taxon>
        <taxon>Bacillota</taxon>
        <taxon>Clostridia</taxon>
        <taxon>Eubacteriales</taxon>
        <taxon>Desulfitobacteriaceae</taxon>
        <taxon>Desulfosporosinus</taxon>
    </lineage>
</organism>
<dbReference type="RefSeq" id="WP_135544437.1">
    <property type="nucleotide sequence ID" value="NZ_SPQQ01000001.1"/>
</dbReference>
<protein>
    <recommendedName>
        <fullName evidence="3">DUF4364 family protein</fullName>
    </recommendedName>
</protein>
<dbReference type="Proteomes" id="UP000298460">
    <property type="component" value="Unassembled WGS sequence"/>
</dbReference>
<comment type="caution">
    <text evidence="1">The sequence shown here is derived from an EMBL/GenBank/DDBJ whole genome shotgun (WGS) entry which is preliminary data.</text>
</comment>
<dbReference type="OrthoDB" id="1798507at2"/>
<accession>A0A4Z0RBF2</accession>
<reference evidence="1 2" key="1">
    <citation type="submission" date="2019-03" db="EMBL/GenBank/DDBJ databases">
        <title>Draft Genome Sequence of Desulfosporosinus fructosivorans Strain 63.6F, Isolated from Marine Sediment in the Baltic Sea.</title>
        <authorList>
            <person name="Hausmann B."/>
            <person name="Vandieken V."/>
            <person name="Pjevac P."/>
            <person name="Schreck K."/>
            <person name="Herbold C.W."/>
            <person name="Loy A."/>
        </authorList>
    </citation>
    <scope>NUCLEOTIDE SEQUENCE [LARGE SCALE GENOMIC DNA]</scope>
    <source>
        <strain evidence="1 2">63.6F</strain>
    </source>
</reference>
<evidence type="ECO:0008006" key="3">
    <source>
        <dbReference type="Google" id="ProtNLM"/>
    </source>
</evidence>
<dbReference type="EMBL" id="SPQQ01000001">
    <property type="protein sequence ID" value="TGE39497.1"/>
    <property type="molecule type" value="Genomic_DNA"/>
</dbReference>
<proteinExistence type="predicted"/>
<dbReference type="AlphaFoldDB" id="A0A4Z0RBF2"/>
<evidence type="ECO:0000313" key="2">
    <source>
        <dbReference type="Proteomes" id="UP000298460"/>
    </source>
</evidence>
<sequence length="90" mass="10406">MSQLPVKFRVVQMIFQKEGFSNQEIFELLKKEYPRDRSVNEEGIDNYLLSLKAVGLIKIVSASSDKNGKLKQCYTITDYGTSRMKYVGQY</sequence>
<gene>
    <name evidence="1" type="ORF">E4K67_00325</name>
</gene>